<accession>A0ABD2B859</accession>
<keyword evidence="3" id="KW-1185">Reference proteome</keyword>
<proteinExistence type="predicted"/>
<organism evidence="2 3">
    <name type="scientific">Vespula squamosa</name>
    <name type="common">Southern yellow jacket</name>
    <name type="synonym">Wasp</name>
    <dbReference type="NCBI Taxonomy" id="30214"/>
    <lineage>
        <taxon>Eukaryota</taxon>
        <taxon>Metazoa</taxon>
        <taxon>Ecdysozoa</taxon>
        <taxon>Arthropoda</taxon>
        <taxon>Hexapoda</taxon>
        <taxon>Insecta</taxon>
        <taxon>Pterygota</taxon>
        <taxon>Neoptera</taxon>
        <taxon>Endopterygota</taxon>
        <taxon>Hymenoptera</taxon>
        <taxon>Apocrita</taxon>
        <taxon>Aculeata</taxon>
        <taxon>Vespoidea</taxon>
        <taxon>Vespidae</taxon>
        <taxon>Vespinae</taxon>
        <taxon>Vespula</taxon>
    </lineage>
</organism>
<dbReference type="AlphaFoldDB" id="A0ABD2B859"/>
<dbReference type="EMBL" id="JAUDFV010000132">
    <property type="protein sequence ID" value="KAL2728922.1"/>
    <property type="molecule type" value="Genomic_DNA"/>
</dbReference>
<sequence length="168" mass="20477">MLIAHVDRISNIQQRRIKRRRRRSDRKRTRRKEEEDEEEDEEDEDKDEGSSKTSNTKRFDMVERIVLLSFFATVQACDPFTDAREIDRSFSFRHGWWWSVVLVVVLIVKHCRWGYQIRTNKLTYSYFKAQQRLLRPNERTWLGYFKDKDKDISTLLTLSEQQLLMDLR</sequence>
<feature type="compositionally biased region" description="Acidic residues" evidence="1">
    <location>
        <begin position="34"/>
        <end position="47"/>
    </location>
</feature>
<dbReference type="Proteomes" id="UP001607302">
    <property type="component" value="Unassembled WGS sequence"/>
</dbReference>
<protein>
    <submittedName>
        <fullName evidence="2">Uncharacterized protein</fullName>
    </submittedName>
</protein>
<evidence type="ECO:0000256" key="1">
    <source>
        <dbReference type="SAM" id="MobiDB-lite"/>
    </source>
</evidence>
<gene>
    <name evidence="2" type="ORF">V1478_006554</name>
</gene>
<feature type="compositionally biased region" description="Basic residues" evidence="1">
    <location>
        <begin position="15"/>
        <end position="30"/>
    </location>
</feature>
<evidence type="ECO:0000313" key="2">
    <source>
        <dbReference type="EMBL" id="KAL2728922.1"/>
    </source>
</evidence>
<comment type="caution">
    <text evidence="2">The sequence shown here is derived from an EMBL/GenBank/DDBJ whole genome shotgun (WGS) entry which is preliminary data.</text>
</comment>
<evidence type="ECO:0000313" key="3">
    <source>
        <dbReference type="Proteomes" id="UP001607302"/>
    </source>
</evidence>
<name>A0ABD2B859_VESSQ</name>
<reference evidence="2 3" key="1">
    <citation type="journal article" date="2024" name="Ann. Entomol. Soc. Am.">
        <title>Genomic analyses of the southern and eastern yellowjacket wasps (Hymenoptera: Vespidae) reveal evolutionary signatures of social life.</title>
        <authorList>
            <person name="Catto M.A."/>
            <person name="Caine P.B."/>
            <person name="Orr S.E."/>
            <person name="Hunt B.G."/>
            <person name="Goodisman M.A.D."/>
        </authorList>
    </citation>
    <scope>NUCLEOTIDE SEQUENCE [LARGE SCALE GENOMIC DNA]</scope>
    <source>
        <strain evidence="2">233</strain>
        <tissue evidence="2">Head and thorax</tissue>
    </source>
</reference>
<feature type="region of interest" description="Disordered" evidence="1">
    <location>
        <begin position="1"/>
        <end position="54"/>
    </location>
</feature>